<dbReference type="eggNOG" id="ENOG502RZQN">
    <property type="taxonomic scope" value="Eukaryota"/>
</dbReference>
<evidence type="ECO:0000256" key="14">
    <source>
        <dbReference type="ARBA" id="ARBA00023306"/>
    </source>
</evidence>
<keyword evidence="15" id="KW-0137">Centromere</keyword>
<reference evidence="18" key="1">
    <citation type="journal article" date="2011" name="Proc. Natl. Acad. Sci. U.S.A.">
        <title>Obligate biotrophy features unraveled by the genomic analysis of rust fungi.</title>
        <authorList>
            <person name="Duplessis S."/>
            <person name="Cuomo C.A."/>
            <person name="Lin Y.-C."/>
            <person name="Aerts A."/>
            <person name="Tisserant E."/>
            <person name="Veneault-Fourrey C."/>
            <person name="Joly D.L."/>
            <person name="Hacquard S."/>
            <person name="Amselem J."/>
            <person name="Cantarel B.L."/>
            <person name="Chiu R."/>
            <person name="Coutinho P.M."/>
            <person name="Feau N."/>
            <person name="Field M."/>
            <person name="Frey P."/>
            <person name="Gelhaye E."/>
            <person name="Goldberg J."/>
            <person name="Grabherr M.G."/>
            <person name="Kodira C.D."/>
            <person name="Kohler A."/>
            <person name="Kuees U."/>
            <person name="Lindquist E.A."/>
            <person name="Lucas S.M."/>
            <person name="Mago R."/>
            <person name="Mauceli E."/>
            <person name="Morin E."/>
            <person name="Murat C."/>
            <person name="Pangilinan J.L."/>
            <person name="Park R."/>
            <person name="Pearson M."/>
            <person name="Quesneville H."/>
            <person name="Rouhier N."/>
            <person name="Sakthikumar S."/>
            <person name="Salamov A.A."/>
            <person name="Schmutz J."/>
            <person name="Selles B."/>
            <person name="Shapiro H."/>
            <person name="Tanguay P."/>
            <person name="Tuskan G.A."/>
            <person name="Henrissat B."/>
            <person name="Van de Peer Y."/>
            <person name="Rouze P."/>
            <person name="Ellis J.G."/>
            <person name="Dodds P.N."/>
            <person name="Schein J.E."/>
            <person name="Zhong S."/>
            <person name="Hamelin R.C."/>
            <person name="Grigoriev I.V."/>
            <person name="Szabo L.J."/>
            <person name="Martin F."/>
        </authorList>
    </citation>
    <scope>NUCLEOTIDE SEQUENCE [LARGE SCALE GENOMIC DNA]</scope>
    <source>
        <strain evidence="18">98AG31 / pathotype 3-4-7</strain>
    </source>
</reference>
<feature type="region of interest" description="Disordered" evidence="16">
    <location>
        <begin position="121"/>
        <end position="166"/>
    </location>
</feature>
<evidence type="ECO:0000256" key="13">
    <source>
        <dbReference type="ARBA" id="ARBA00023242"/>
    </source>
</evidence>
<evidence type="ECO:0000256" key="6">
    <source>
        <dbReference type="ARBA" id="ARBA00022454"/>
    </source>
</evidence>
<dbReference type="OrthoDB" id="5573898at2759"/>
<evidence type="ECO:0000256" key="3">
    <source>
        <dbReference type="ARBA" id="ARBA00004629"/>
    </source>
</evidence>
<keyword evidence="11" id="KW-0995">Kinetochore</keyword>
<dbReference type="PANTHER" id="PTHR28200">
    <property type="entry name" value="DASH COMPLEX SUBUNIT ASK1"/>
    <property type="match status" value="1"/>
</dbReference>
<evidence type="ECO:0000313" key="17">
    <source>
        <dbReference type="EMBL" id="EGF97156.1"/>
    </source>
</evidence>
<evidence type="ECO:0000256" key="16">
    <source>
        <dbReference type="SAM" id="MobiDB-lite"/>
    </source>
</evidence>
<accession>F4SDX0</accession>
<evidence type="ECO:0000256" key="15">
    <source>
        <dbReference type="ARBA" id="ARBA00023328"/>
    </source>
</evidence>
<dbReference type="GO" id="GO:0044732">
    <property type="term" value="C:mitotic spindle pole body"/>
    <property type="evidence" value="ECO:0007669"/>
    <property type="project" value="TreeGrafter"/>
</dbReference>
<dbReference type="HOGENOM" id="CLU_1434737_0_0_1"/>
<evidence type="ECO:0000256" key="10">
    <source>
        <dbReference type="ARBA" id="ARBA00022776"/>
    </source>
</evidence>
<name>F4SDX0_MELLP</name>
<protein>
    <recommendedName>
        <fullName evidence="5">DASH complex subunit ASK1</fullName>
    </recommendedName>
</protein>
<dbReference type="RefSeq" id="XP_007419573.1">
    <property type="nucleotide sequence ID" value="XM_007419511.1"/>
</dbReference>
<evidence type="ECO:0000256" key="11">
    <source>
        <dbReference type="ARBA" id="ARBA00022838"/>
    </source>
</evidence>
<dbReference type="AlphaFoldDB" id="F4SDX0"/>
<dbReference type="InParanoid" id="F4SDX0"/>
<gene>
    <name evidence="17" type="ORF">MELLADRAFT_70176</name>
</gene>
<dbReference type="Proteomes" id="UP000001072">
    <property type="component" value="Unassembled WGS sequence"/>
</dbReference>
<evidence type="ECO:0000313" key="18">
    <source>
        <dbReference type="Proteomes" id="UP000001072"/>
    </source>
</evidence>
<keyword evidence="12" id="KW-0206">Cytoskeleton</keyword>
<comment type="similarity">
    <text evidence="4">Belongs to the DASH complex ASK1 family.</text>
</comment>
<dbReference type="GO" id="GO:0042729">
    <property type="term" value="C:DASH complex"/>
    <property type="evidence" value="ECO:0007669"/>
    <property type="project" value="InterPro"/>
</dbReference>
<sequence length="189" mass="21747">MNDSEVRAVQQVCFEVECMRCLSSSNRRLFYDPKNPKLLSDEEINELSPAECDAACLQVDQILVSLLQNIDANFGRTHRTITHKILPEVERYGEASRGIWEGLKFWQHFFEASANVQLSGYDDDETETSKLTEDERRDESLQNDLASEDVSQDVPPSPNEDQDLSSSSLVRICFCYEHPYMKYQYSTQS</sequence>
<keyword evidence="18" id="KW-1185">Reference proteome</keyword>
<evidence type="ECO:0000256" key="9">
    <source>
        <dbReference type="ARBA" id="ARBA00022701"/>
    </source>
</evidence>
<dbReference type="PANTHER" id="PTHR28200:SF1">
    <property type="entry name" value="DASH COMPLEX SUBUNIT ASK1"/>
    <property type="match status" value="1"/>
</dbReference>
<feature type="compositionally biased region" description="Basic and acidic residues" evidence="16">
    <location>
        <begin position="127"/>
        <end position="140"/>
    </location>
</feature>
<keyword evidence="8" id="KW-0132">Cell division</keyword>
<evidence type="ECO:0000256" key="4">
    <source>
        <dbReference type="ARBA" id="ARBA00010731"/>
    </source>
</evidence>
<comment type="subcellular location">
    <subcellularLocation>
        <location evidence="3">Chromosome</location>
        <location evidence="3">Centromere</location>
        <location evidence="3">Kinetochore</location>
    </subcellularLocation>
    <subcellularLocation>
        <location evidence="2">Cytoplasm</location>
        <location evidence="2">Cytoskeleton</location>
        <location evidence="2">Spindle</location>
    </subcellularLocation>
    <subcellularLocation>
        <location evidence="1">Nucleus</location>
    </subcellularLocation>
</comment>
<dbReference type="GeneID" id="18931448"/>
<dbReference type="GO" id="GO:0005874">
    <property type="term" value="C:microtubule"/>
    <property type="evidence" value="ECO:0007669"/>
    <property type="project" value="UniProtKB-KW"/>
</dbReference>
<keyword evidence="9" id="KW-0493">Microtubule</keyword>
<dbReference type="InterPro" id="IPR013964">
    <property type="entry name" value="DASH_Ask1"/>
</dbReference>
<dbReference type="GO" id="GO:0008608">
    <property type="term" value="P:attachment of spindle microtubules to kinetochore"/>
    <property type="evidence" value="ECO:0007669"/>
    <property type="project" value="InterPro"/>
</dbReference>
<keyword evidence="7" id="KW-0963">Cytoplasm</keyword>
<evidence type="ECO:0000256" key="2">
    <source>
        <dbReference type="ARBA" id="ARBA00004186"/>
    </source>
</evidence>
<dbReference type="Pfam" id="PF08655">
    <property type="entry name" value="DASH_Ask1"/>
    <property type="match status" value="1"/>
</dbReference>
<dbReference type="KEGG" id="mlr:MELLADRAFT_70176"/>
<dbReference type="GO" id="GO:0051301">
    <property type="term" value="P:cell division"/>
    <property type="evidence" value="ECO:0007669"/>
    <property type="project" value="UniProtKB-KW"/>
</dbReference>
<keyword evidence="14" id="KW-0131">Cell cycle</keyword>
<evidence type="ECO:0000256" key="1">
    <source>
        <dbReference type="ARBA" id="ARBA00004123"/>
    </source>
</evidence>
<keyword evidence="10" id="KW-0498">Mitosis</keyword>
<evidence type="ECO:0000256" key="8">
    <source>
        <dbReference type="ARBA" id="ARBA00022618"/>
    </source>
</evidence>
<dbReference type="GO" id="GO:0072686">
    <property type="term" value="C:mitotic spindle"/>
    <property type="evidence" value="ECO:0007669"/>
    <property type="project" value="InterPro"/>
</dbReference>
<organism evidence="18">
    <name type="scientific">Melampsora larici-populina (strain 98AG31 / pathotype 3-4-7)</name>
    <name type="common">Poplar leaf rust fungus</name>
    <dbReference type="NCBI Taxonomy" id="747676"/>
    <lineage>
        <taxon>Eukaryota</taxon>
        <taxon>Fungi</taxon>
        <taxon>Dikarya</taxon>
        <taxon>Basidiomycota</taxon>
        <taxon>Pucciniomycotina</taxon>
        <taxon>Pucciniomycetes</taxon>
        <taxon>Pucciniales</taxon>
        <taxon>Melampsoraceae</taxon>
        <taxon>Melampsora</taxon>
    </lineage>
</organism>
<keyword evidence="6" id="KW-0158">Chromosome</keyword>
<keyword evidence="13" id="KW-0539">Nucleus</keyword>
<dbReference type="VEuPathDB" id="FungiDB:MELLADRAFT_70176"/>
<evidence type="ECO:0000256" key="5">
    <source>
        <dbReference type="ARBA" id="ARBA00014520"/>
    </source>
</evidence>
<evidence type="ECO:0000256" key="12">
    <source>
        <dbReference type="ARBA" id="ARBA00023212"/>
    </source>
</evidence>
<dbReference type="STRING" id="747676.F4SDX0"/>
<dbReference type="EMBL" id="GL883305">
    <property type="protein sequence ID" value="EGF97156.1"/>
    <property type="molecule type" value="Genomic_DNA"/>
</dbReference>
<proteinExistence type="inferred from homology"/>
<evidence type="ECO:0000256" key="7">
    <source>
        <dbReference type="ARBA" id="ARBA00022490"/>
    </source>
</evidence>